<reference evidence="1" key="1">
    <citation type="journal article" date="2023" name="G3 (Bethesda)">
        <title>Whole genome assemblies of Zophobas morio and Tenebrio molitor.</title>
        <authorList>
            <person name="Kaur S."/>
            <person name="Stinson S.A."/>
            <person name="diCenzo G.C."/>
        </authorList>
    </citation>
    <scope>NUCLEOTIDE SEQUENCE</scope>
    <source>
        <strain evidence="1">QUZm001</strain>
    </source>
</reference>
<protein>
    <submittedName>
        <fullName evidence="1">Uncharacterized protein</fullName>
    </submittedName>
</protein>
<evidence type="ECO:0000313" key="2">
    <source>
        <dbReference type="Proteomes" id="UP001168821"/>
    </source>
</evidence>
<comment type="caution">
    <text evidence="1">The sequence shown here is derived from an EMBL/GenBank/DDBJ whole genome shotgun (WGS) entry which is preliminary data.</text>
</comment>
<evidence type="ECO:0000313" key="1">
    <source>
        <dbReference type="EMBL" id="KAJ3651576.1"/>
    </source>
</evidence>
<accession>A0AA38MCZ1</accession>
<organism evidence="1 2">
    <name type="scientific">Zophobas morio</name>
    <dbReference type="NCBI Taxonomy" id="2755281"/>
    <lineage>
        <taxon>Eukaryota</taxon>
        <taxon>Metazoa</taxon>
        <taxon>Ecdysozoa</taxon>
        <taxon>Arthropoda</taxon>
        <taxon>Hexapoda</taxon>
        <taxon>Insecta</taxon>
        <taxon>Pterygota</taxon>
        <taxon>Neoptera</taxon>
        <taxon>Endopterygota</taxon>
        <taxon>Coleoptera</taxon>
        <taxon>Polyphaga</taxon>
        <taxon>Cucujiformia</taxon>
        <taxon>Tenebrionidae</taxon>
        <taxon>Zophobas</taxon>
    </lineage>
</organism>
<name>A0AA38MCZ1_9CUCU</name>
<proteinExistence type="predicted"/>
<dbReference type="AlphaFoldDB" id="A0AA38MCZ1"/>
<dbReference type="EMBL" id="JALNTZ010000005">
    <property type="protein sequence ID" value="KAJ3651576.1"/>
    <property type="molecule type" value="Genomic_DNA"/>
</dbReference>
<dbReference type="Proteomes" id="UP001168821">
    <property type="component" value="Unassembled WGS sequence"/>
</dbReference>
<sequence>MALTTNGFLNWKDALNKEKGFVKHASSEIHLIAMSMWNEKDRRQSTGISISNLINSDILERHRYYVKSVADVIKFLVVNELALRGTYDINEQKERSLFQNLFEYTIIRKDKKLAEC</sequence>
<keyword evidence="2" id="KW-1185">Reference proteome</keyword>
<gene>
    <name evidence="1" type="ORF">Zmor_017606</name>
</gene>